<evidence type="ECO:0000313" key="2">
    <source>
        <dbReference type="EMBL" id="KAH0533882.1"/>
    </source>
</evidence>
<dbReference type="Proteomes" id="UP000698800">
    <property type="component" value="Unassembled WGS sequence"/>
</dbReference>
<sequence>MKWPDFLDSLGDALNMRYDLTGAFRDLEQAIARTEDALSARSVDHPHRGHSMNNLGRMLWWKYWRTGSTSDLNQAVLKLEKALTITTDSFTDRMALLANLALTLRRKYSVESDYSLLQRATPAAWREVEIAGTNKTYRAATFNNLTYMLELSYKQTGAMVYLQEAIRANEQILIPLVCSHSLGWEDKQHAISRLSGLGGDALSAALQAGEDKAGGLRLLKACRGVTIGRGIDGKSDISRMRDSNLGSPSPTSRWPKRNRTGVMQNLKTTLHAIRHLPDF</sequence>
<accession>A0A9P8HW59</accession>
<dbReference type="Gene3D" id="1.25.40.10">
    <property type="entry name" value="Tetratricopeptide repeat domain"/>
    <property type="match status" value="1"/>
</dbReference>
<reference evidence="2" key="1">
    <citation type="submission" date="2021-03" db="EMBL/GenBank/DDBJ databases">
        <title>Comparative genomics and phylogenomic investigation of the class Geoglossomycetes provide insights into ecological specialization and systematics.</title>
        <authorList>
            <person name="Melie T."/>
            <person name="Pirro S."/>
            <person name="Miller A.N."/>
            <person name="Quandt A."/>
        </authorList>
    </citation>
    <scope>NUCLEOTIDE SEQUENCE</scope>
    <source>
        <strain evidence="2">GBOQ0MN5Z8</strain>
    </source>
</reference>
<protein>
    <submittedName>
        <fullName evidence="2">Uncharacterized protein</fullName>
    </submittedName>
</protein>
<dbReference type="OrthoDB" id="9991317at2759"/>
<dbReference type="Pfam" id="PF13374">
    <property type="entry name" value="TPR_10"/>
    <property type="match status" value="1"/>
</dbReference>
<name>A0A9P8HW59_9PEZI</name>
<keyword evidence="3" id="KW-1185">Reference proteome</keyword>
<feature type="region of interest" description="Disordered" evidence="1">
    <location>
        <begin position="236"/>
        <end position="257"/>
    </location>
</feature>
<dbReference type="EMBL" id="JAGHQL010000321">
    <property type="protein sequence ID" value="KAH0533882.1"/>
    <property type="molecule type" value="Genomic_DNA"/>
</dbReference>
<evidence type="ECO:0000313" key="3">
    <source>
        <dbReference type="Proteomes" id="UP000698800"/>
    </source>
</evidence>
<evidence type="ECO:0000256" key="1">
    <source>
        <dbReference type="SAM" id="MobiDB-lite"/>
    </source>
</evidence>
<dbReference type="AlphaFoldDB" id="A0A9P8HW59"/>
<comment type="caution">
    <text evidence="2">The sequence shown here is derived from an EMBL/GenBank/DDBJ whole genome shotgun (WGS) entry which is preliminary data.</text>
</comment>
<proteinExistence type="predicted"/>
<gene>
    <name evidence="2" type="ORF">FGG08_007496</name>
</gene>
<organism evidence="2 3">
    <name type="scientific">Glutinoglossum americanum</name>
    <dbReference type="NCBI Taxonomy" id="1670608"/>
    <lineage>
        <taxon>Eukaryota</taxon>
        <taxon>Fungi</taxon>
        <taxon>Dikarya</taxon>
        <taxon>Ascomycota</taxon>
        <taxon>Pezizomycotina</taxon>
        <taxon>Geoglossomycetes</taxon>
        <taxon>Geoglossales</taxon>
        <taxon>Geoglossaceae</taxon>
        <taxon>Glutinoglossum</taxon>
    </lineage>
</organism>
<dbReference type="InterPro" id="IPR011990">
    <property type="entry name" value="TPR-like_helical_dom_sf"/>
</dbReference>